<evidence type="ECO:0000313" key="1">
    <source>
        <dbReference type="EMBL" id="GFT00769.1"/>
    </source>
</evidence>
<name>A0A8X6TE30_NEPPI</name>
<protein>
    <submittedName>
        <fullName evidence="1">Uncharacterized protein</fullName>
    </submittedName>
</protein>
<dbReference type="AlphaFoldDB" id="A0A8X6TE30"/>
<gene>
    <name evidence="1" type="ORF">NPIL_347231</name>
</gene>
<comment type="caution">
    <text evidence="1">The sequence shown here is derived from an EMBL/GenBank/DDBJ whole genome shotgun (WGS) entry which is preliminary data.</text>
</comment>
<proteinExistence type="predicted"/>
<sequence length="120" mass="13032">MWFISPISHGRLMRRQGDLELVLLSASSRSLTPGLPYSLPSLGACAPSVQRVGDSVTGPSPILSHIPATDPIMCYIHPVITLAPPPQEYLRCPQLKIPWFDDGQSNINRPCRVNSLASAS</sequence>
<dbReference type="EMBL" id="BMAW01055422">
    <property type="protein sequence ID" value="GFT00769.1"/>
    <property type="molecule type" value="Genomic_DNA"/>
</dbReference>
<reference evidence="1" key="1">
    <citation type="submission" date="2020-08" db="EMBL/GenBank/DDBJ databases">
        <title>Multicomponent nature underlies the extraordinary mechanical properties of spider dragline silk.</title>
        <authorList>
            <person name="Kono N."/>
            <person name="Nakamura H."/>
            <person name="Mori M."/>
            <person name="Yoshida Y."/>
            <person name="Ohtoshi R."/>
            <person name="Malay A.D."/>
            <person name="Moran D.A.P."/>
            <person name="Tomita M."/>
            <person name="Numata K."/>
            <person name="Arakawa K."/>
        </authorList>
    </citation>
    <scope>NUCLEOTIDE SEQUENCE</scope>
</reference>
<keyword evidence="2" id="KW-1185">Reference proteome</keyword>
<dbReference type="Proteomes" id="UP000887013">
    <property type="component" value="Unassembled WGS sequence"/>
</dbReference>
<accession>A0A8X6TE30</accession>
<evidence type="ECO:0000313" key="2">
    <source>
        <dbReference type="Proteomes" id="UP000887013"/>
    </source>
</evidence>
<organism evidence="1 2">
    <name type="scientific">Nephila pilipes</name>
    <name type="common">Giant wood spider</name>
    <name type="synonym">Nephila maculata</name>
    <dbReference type="NCBI Taxonomy" id="299642"/>
    <lineage>
        <taxon>Eukaryota</taxon>
        <taxon>Metazoa</taxon>
        <taxon>Ecdysozoa</taxon>
        <taxon>Arthropoda</taxon>
        <taxon>Chelicerata</taxon>
        <taxon>Arachnida</taxon>
        <taxon>Araneae</taxon>
        <taxon>Araneomorphae</taxon>
        <taxon>Entelegynae</taxon>
        <taxon>Araneoidea</taxon>
        <taxon>Nephilidae</taxon>
        <taxon>Nephila</taxon>
    </lineage>
</organism>